<proteinExistence type="predicted"/>
<protein>
    <submittedName>
        <fullName evidence="1">Protocatechuate 3,4-dioxygenase subunit alpha</fullName>
    </submittedName>
</protein>
<evidence type="ECO:0000313" key="2">
    <source>
        <dbReference type="Proteomes" id="UP000605897"/>
    </source>
</evidence>
<gene>
    <name evidence="1" type="primary">pcaG</name>
    <name evidence="1" type="ORF">GCM10017786_08400</name>
</gene>
<dbReference type="SUPFAM" id="SSF49482">
    <property type="entry name" value="Aromatic compound dioxygenase"/>
    <property type="match status" value="1"/>
</dbReference>
<comment type="caution">
    <text evidence="1">The sequence shown here is derived from an EMBL/GenBank/DDBJ whole genome shotgun (WGS) entry which is preliminary data.</text>
</comment>
<reference evidence="2" key="1">
    <citation type="journal article" date="2019" name="Int. J. Syst. Evol. Microbiol.">
        <title>The Global Catalogue of Microorganisms (GCM) 10K type strain sequencing project: providing services to taxonomists for standard genome sequencing and annotation.</title>
        <authorList>
            <consortium name="The Broad Institute Genomics Platform"/>
            <consortium name="The Broad Institute Genome Sequencing Center for Infectious Disease"/>
            <person name="Wu L."/>
            <person name="Ma J."/>
        </authorList>
    </citation>
    <scope>NUCLEOTIDE SEQUENCE [LARGE SCALE GENOMIC DNA]</scope>
    <source>
        <strain evidence="2">CGMCC 4.7677</strain>
    </source>
</reference>
<organism evidence="1 2">
    <name type="scientific">Amycolatopsis deserti</name>
    <dbReference type="NCBI Taxonomy" id="185696"/>
    <lineage>
        <taxon>Bacteria</taxon>
        <taxon>Bacillati</taxon>
        <taxon>Actinomycetota</taxon>
        <taxon>Actinomycetes</taxon>
        <taxon>Pseudonocardiales</taxon>
        <taxon>Pseudonocardiaceae</taxon>
        <taxon>Amycolatopsis</taxon>
    </lineage>
</organism>
<accession>A0ABQ3IDS6</accession>
<evidence type="ECO:0000313" key="1">
    <source>
        <dbReference type="EMBL" id="GHE80557.1"/>
    </source>
</evidence>
<keyword evidence="2" id="KW-1185">Reference proteome</keyword>
<sequence length="203" mass="22274">MIMSQDTDPTTDPRYRVLTPSQGPGPYASMTLMYDGAENGVAPGTPGAVRVTGRVVDGAERPITAPDVLIEVLQGDQFVRTLTDDAGEFAFTVRKPEPTRLADGRLQAPFFHVILHVFPLPELHRTRLYFADETEANSADPLLSYLDDEDGRTLLAAPDDGGYRWEIRLSGERQTAFLVSLGEPSLLDGGETPSRPFREQLSV</sequence>
<dbReference type="EMBL" id="BNAU01000001">
    <property type="protein sequence ID" value="GHE80557.1"/>
    <property type="molecule type" value="Genomic_DNA"/>
</dbReference>
<name>A0ABQ3IDS6_9PSEU</name>
<dbReference type="InterPro" id="IPR015889">
    <property type="entry name" value="Intradiol_dOase_core"/>
</dbReference>
<dbReference type="Proteomes" id="UP000605897">
    <property type="component" value="Unassembled WGS sequence"/>
</dbReference>
<dbReference type="Gene3D" id="2.60.130.10">
    <property type="entry name" value="Aromatic compound dioxygenase"/>
    <property type="match status" value="1"/>
</dbReference>